<accession>A0A1G2IE21</accession>
<proteinExistence type="predicted"/>
<sequence>MILDNLPDDLDTAKQEAIRRFRLLRMAIFKILPEDCLLRSRNVLTGKMVGLLDVDVVENGFVGDKDICALCLENRCIHFNVDDKASRILKIERLKDFGEMQ</sequence>
<dbReference type="AlphaFoldDB" id="A0A1G2IE21"/>
<comment type="caution">
    <text evidence="1">The sequence shown here is derived from an EMBL/GenBank/DDBJ whole genome shotgun (WGS) entry which is preliminary data.</text>
</comment>
<dbReference type="Proteomes" id="UP000178826">
    <property type="component" value="Unassembled WGS sequence"/>
</dbReference>
<protein>
    <submittedName>
        <fullName evidence="1">Uncharacterized protein</fullName>
    </submittedName>
</protein>
<reference evidence="1 2" key="1">
    <citation type="journal article" date="2016" name="Nat. Commun.">
        <title>Thousands of microbial genomes shed light on interconnected biogeochemical processes in an aquifer system.</title>
        <authorList>
            <person name="Anantharaman K."/>
            <person name="Brown C.T."/>
            <person name="Hug L.A."/>
            <person name="Sharon I."/>
            <person name="Castelle C.J."/>
            <person name="Probst A.J."/>
            <person name="Thomas B.C."/>
            <person name="Singh A."/>
            <person name="Wilkins M.J."/>
            <person name="Karaoz U."/>
            <person name="Brodie E.L."/>
            <person name="Williams K.H."/>
            <person name="Hubbard S.S."/>
            <person name="Banfield J.F."/>
        </authorList>
    </citation>
    <scope>NUCLEOTIDE SEQUENCE [LARGE SCALE GENOMIC DNA]</scope>
</reference>
<gene>
    <name evidence="1" type="ORF">A2998_00940</name>
</gene>
<dbReference type="EMBL" id="MHOZ01000028">
    <property type="protein sequence ID" value="OGZ73019.1"/>
    <property type="molecule type" value="Genomic_DNA"/>
</dbReference>
<evidence type="ECO:0000313" key="1">
    <source>
        <dbReference type="EMBL" id="OGZ73019.1"/>
    </source>
</evidence>
<evidence type="ECO:0000313" key="2">
    <source>
        <dbReference type="Proteomes" id="UP000178826"/>
    </source>
</evidence>
<organism evidence="1 2">
    <name type="scientific">Candidatus Staskawiczbacteria bacterium RIFCSPLOWO2_01_FULL_37_25b</name>
    <dbReference type="NCBI Taxonomy" id="1802213"/>
    <lineage>
        <taxon>Bacteria</taxon>
        <taxon>Candidatus Staskawicziibacteriota</taxon>
    </lineage>
</organism>
<name>A0A1G2IE21_9BACT</name>